<dbReference type="InterPro" id="IPR036388">
    <property type="entry name" value="WH-like_DNA-bd_sf"/>
</dbReference>
<dbReference type="Pfam" id="PF00480">
    <property type="entry name" value="ROK"/>
    <property type="match status" value="1"/>
</dbReference>
<protein>
    <submittedName>
        <fullName evidence="2">NBD/HSP70 family sugar kinase</fullName>
    </submittedName>
</protein>
<evidence type="ECO:0000256" key="1">
    <source>
        <dbReference type="ARBA" id="ARBA00006479"/>
    </source>
</evidence>
<dbReference type="EMBL" id="JACIBX010000010">
    <property type="protein sequence ID" value="MBB3713056.1"/>
    <property type="molecule type" value="Genomic_DNA"/>
</dbReference>
<dbReference type="InterPro" id="IPR049874">
    <property type="entry name" value="ROK_cs"/>
</dbReference>
<evidence type="ECO:0000313" key="3">
    <source>
        <dbReference type="Proteomes" id="UP000576152"/>
    </source>
</evidence>
<evidence type="ECO:0000313" key="2">
    <source>
        <dbReference type="EMBL" id="MBB3713056.1"/>
    </source>
</evidence>
<dbReference type="Proteomes" id="UP000576152">
    <property type="component" value="Unassembled WGS sequence"/>
</dbReference>
<gene>
    <name evidence="2" type="ORF">FHS00_002657</name>
</gene>
<organism evidence="2 3">
    <name type="scientific">Limimaricola variabilis</name>
    <dbReference type="NCBI Taxonomy" id="1492771"/>
    <lineage>
        <taxon>Bacteria</taxon>
        <taxon>Pseudomonadati</taxon>
        <taxon>Pseudomonadota</taxon>
        <taxon>Alphaproteobacteria</taxon>
        <taxon>Rhodobacterales</taxon>
        <taxon>Paracoccaceae</taxon>
        <taxon>Limimaricola</taxon>
    </lineage>
</organism>
<dbReference type="InterPro" id="IPR036390">
    <property type="entry name" value="WH_DNA-bd_sf"/>
</dbReference>
<dbReference type="Gene3D" id="3.30.420.40">
    <property type="match status" value="2"/>
</dbReference>
<dbReference type="PANTHER" id="PTHR18964">
    <property type="entry name" value="ROK (REPRESSOR, ORF, KINASE) FAMILY"/>
    <property type="match status" value="1"/>
</dbReference>
<name>A0ABR6HR95_9RHOB</name>
<dbReference type="RefSeq" id="WP_221188839.1">
    <property type="nucleotide sequence ID" value="NZ_JACIBX010000010.1"/>
</dbReference>
<dbReference type="InterPro" id="IPR000600">
    <property type="entry name" value="ROK"/>
</dbReference>
<dbReference type="Gene3D" id="1.10.10.10">
    <property type="entry name" value="Winged helix-like DNA-binding domain superfamily/Winged helix DNA-binding domain"/>
    <property type="match status" value="1"/>
</dbReference>
<keyword evidence="2" id="KW-0808">Transferase</keyword>
<dbReference type="InterPro" id="IPR043129">
    <property type="entry name" value="ATPase_NBD"/>
</dbReference>
<dbReference type="SUPFAM" id="SSF46785">
    <property type="entry name" value="Winged helix' DNA-binding domain"/>
    <property type="match status" value="1"/>
</dbReference>
<reference evidence="2 3" key="1">
    <citation type="submission" date="2020-08" db="EMBL/GenBank/DDBJ databases">
        <title>Genomic Encyclopedia of Type Strains, Phase III (KMG-III): the genomes of soil and plant-associated and newly described type strains.</title>
        <authorList>
            <person name="Whitman W."/>
        </authorList>
    </citation>
    <scope>NUCLEOTIDE SEQUENCE [LARGE SCALE GENOMIC DNA]</scope>
    <source>
        <strain evidence="2 3">CECT 8572</strain>
    </source>
</reference>
<proteinExistence type="inferred from homology"/>
<comment type="caution">
    <text evidence="2">The sequence shown here is derived from an EMBL/GenBank/DDBJ whole genome shotgun (WGS) entry which is preliminary data.</text>
</comment>
<dbReference type="GO" id="GO:0016301">
    <property type="term" value="F:kinase activity"/>
    <property type="evidence" value="ECO:0007669"/>
    <property type="project" value="UniProtKB-KW"/>
</dbReference>
<dbReference type="SUPFAM" id="SSF53067">
    <property type="entry name" value="Actin-like ATPase domain"/>
    <property type="match status" value="1"/>
</dbReference>
<keyword evidence="3" id="KW-1185">Reference proteome</keyword>
<comment type="similarity">
    <text evidence="1">Belongs to the ROK (NagC/XylR) family.</text>
</comment>
<dbReference type="PANTHER" id="PTHR18964:SF173">
    <property type="entry name" value="GLUCOKINASE"/>
    <property type="match status" value="1"/>
</dbReference>
<keyword evidence="2" id="KW-0418">Kinase</keyword>
<accession>A0ABR6HR95</accession>
<sequence>MSRSDLVDTTGLSRVTVGQRLNELFEHRLIVEAERTKSSGGRPTRPVTLNQDAGLIAVADLGETHVHFGLTDLDARLLIEDTTAFDIRQPPGETLDLISDGIGDLMSRLGGDGRRLAGLGLSLPAPVNFQAATVEGPSVMTGWDNFDIRGHLARRLPVPVMVDNDVNLLAISTVAGMQDRSAQIVFIKVGTGIGCGIIADGLVFRGANGAAGDVGHMQLTAEPDKLCRCGKLGCVEAVAGGWAIARDLRALGIEAETARDVADLVRQNVPEAIQLVRRAGRVVGEVVASLVSVLNPGRIVVGGMMAETGEHLLSGVREIVYQRCLSLATRDLTISMAPHDPSAGLHGAALLVRETIFTPANVAETTIRLLSPPEAARQSA</sequence>
<dbReference type="PROSITE" id="PS01125">
    <property type="entry name" value="ROK"/>
    <property type="match status" value="1"/>
</dbReference>